<name>A0A4Q7XHS5_9ACTN</name>
<dbReference type="InterPro" id="IPR045981">
    <property type="entry name" value="DUF5937"/>
</dbReference>
<dbReference type="Pfam" id="PF12840">
    <property type="entry name" value="HTH_20"/>
    <property type="match status" value="1"/>
</dbReference>
<proteinExistence type="predicted"/>
<sequence length="351" mass="38522">MPTVLAGVSRLEPERIRHVASPLIELGCALHVLAEPTHHNRVEWAASVPLSAELRSELAQWAWTVRAVRARFFATTGATGMPSWADELAALRSRPPEEVAAELVRPLRGRPLSSRSVDPDAVLHWARSRGRAVAELVEALVTSPADPVRRFLDLLDACWQEWFGEVWTSSRDELAARGRHDRDLAIRDGAGAMLCSLDGSIDLRDADSVVVQKVQSKRIDISTRSLLLVPSNYIAPHLFVGEIPGEPITMIYPVGGRSTAVPTAQLIRARLDALASPDRLQVCRAVASEPRTAGEIAALWGLHPTQVTRHLRALTRAGLVTAERQGRFVAYRLDNQALTTLGTDLLTLIMR</sequence>
<dbReference type="SMART" id="SM00418">
    <property type="entry name" value="HTH_ARSR"/>
    <property type="match status" value="1"/>
</dbReference>
<dbReference type="InterPro" id="IPR036390">
    <property type="entry name" value="WH_DNA-bd_sf"/>
</dbReference>
<reference evidence="5 6" key="1">
    <citation type="journal article" date="2015" name="Stand. Genomic Sci.">
        <title>Genomic Encyclopedia of Bacterial and Archaeal Type Strains, Phase III: the genomes of soil and plant-associated and newly described type strains.</title>
        <authorList>
            <person name="Whitman W.B."/>
            <person name="Woyke T."/>
            <person name="Klenk H.P."/>
            <person name="Zhou Y."/>
            <person name="Lilburn T.G."/>
            <person name="Beck B.J."/>
            <person name="De Vos P."/>
            <person name="Vandamme P."/>
            <person name="Eisen J.A."/>
            <person name="Garrity G."/>
            <person name="Hugenholtz P."/>
            <person name="Kyrpides N.C."/>
        </authorList>
    </citation>
    <scope>NUCLEOTIDE SEQUENCE [LARGE SCALE GENOMIC DNA]</scope>
    <source>
        <strain evidence="5 6">VKM Ac-2540</strain>
    </source>
</reference>
<evidence type="ECO:0000256" key="3">
    <source>
        <dbReference type="ARBA" id="ARBA00023163"/>
    </source>
</evidence>
<dbReference type="InterPro" id="IPR036388">
    <property type="entry name" value="WH-like_DNA-bd_sf"/>
</dbReference>
<dbReference type="PANTHER" id="PTHR33154:SF33">
    <property type="entry name" value="TRANSCRIPTIONAL REPRESSOR SDPR"/>
    <property type="match status" value="1"/>
</dbReference>
<organism evidence="5 6">
    <name type="scientific">Kribbella rubisoli</name>
    <dbReference type="NCBI Taxonomy" id="3075929"/>
    <lineage>
        <taxon>Bacteria</taxon>
        <taxon>Bacillati</taxon>
        <taxon>Actinomycetota</taxon>
        <taxon>Actinomycetes</taxon>
        <taxon>Propionibacteriales</taxon>
        <taxon>Kribbellaceae</taxon>
        <taxon>Kribbella</taxon>
    </lineage>
</organism>
<evidence type="ECO:0000313" key="5">
    <source>
        <dbReference type="EMBL" id="RZU22189.1"/>
    </source>
</evidence>
<dbReference type="SUPFAM" id="SSF46785">
    <property type="entry name" value="Winged helix' DNA-binding domain"/>
    <property type="match status" value="1"/>
</dbReference>
<dbReference type="InterPro" id="IPR001845">
    <property type="entry name" value="HTH_ArsR_DNA-bd_dom"/>
</dbReference>
<accession>A0A4Q7XHS5</accession>
<dbReference type="PRINTS" id="PR00778">
    <property type="entry name" value="HTHARSR"/>
</dbReference>
<keyword evidence="1" id="KW-0805">Transcription regulation</keyword>
<comment type="caution">
    <text evidence="5">The sequence shown here is derived from an EMBL/GenBank/DDBJ whole genome shotgun (WGS) entry which is preliminary data.</text>
</comment>
<dbReference type="NCBIfam" id="NF033788">
    <property type="entry name" value="HTH_metalloreg"/>
    <property type="match status" value="1"/>
</dbReference>
<protein>
    <submittedName>
        <fullName evidence="5">DNA-binding transcriptional ArsR family regulator</fullName>
    </submittedName>
</protein>
<keyword evidence="6" id="KW-1185">Reference proteome</keyword>
<evidence type="ECO:0000313" key="6">
    <source>
        <dbReference type="Proteomes" id="UP000292027"/>
    </source>
</evidence>
<dbReference type="CDD" id="cd00090">
    <property type="entry name" value="HTH_ARSR"/>
    <property type="match status" value="1"/>
</dbReference>
<evidence type="ECO:0000259" key="4">
    <source>
        <dbReference type="PROSITE" id="PS50987"/>
    </source>
</evidence>
<dbReference type="EMBL" id="SHKR01000004">
    <property type="protein sequence ID" value="RZU22189.1"/>
    <property type="molecule type" value="Genomic_DNA"/>
</dbReference>
<evidence type="ECO:0000256" key="1">
    <source>
        <dbReference type="ARBA" id="ARBA00023015"/>
    </source>
</evidence>
<dbReference type="GO" id="GO:0003677">
    <property type="term" value="F:DNA binding"/>
    <property type="evidence" value="ECO:0007669"/>
    <property type="project" value="UniProtKB-KW"/>
</dbReference>
<dbReference type="Pfam" id="PF19361">
    <property type="entry name" value="DUF5937"/>
    <property type="match status" value="1"/>
</dbReference>
<keyword evidence="3" id="KW-0804">Transcription</keyword>
<dbReference type="OrthoDB" id="3396564at2"/>
<feature type="domain" description="HTH arsR-type" evidence="4">
    <location>
        <begin position="259"/>
        <end position="351"/>
    </location>
</feature>
<dbReference type="GO" id="GO:0003700">
    <property type="term" value="F:DNA-binding transcription factor activity"/>
    <property type="evidence" value="ECO:0007669"/>
    <property type="project" value="InterPro"/>
</dbReference>
<dbReference type="Proteomes" id="UP000292027">
    <property type="component" value="Unassembled WGS sequence"/>
</dbReference>
<evidence type="ECO:0000256" key="2">
    <source>
        <dbReference type="ARBA" id="ARBA00023125"/>
    </source>
</evidence>
<keyword evidence="2 5" id="KW-0238">DNA-binding</keyword>
<dbReference type="PANTHER" id="PTHR33154">
    <property type="entry name" value="TRANSCRIPTIONAL REGULATOR, ARSR FAMILY"/>
    <property type="match status" value="1"/>
</dbReference>
<dbReference type="Gene3D" id="1.10.10.10">
    <property type="entry name" value="Winged helix-like DNA-binding domain superfamily/Winged helix DNA-binding domain"/>
    <property type="match status" value="1"/>
</dbReference>
<dbReference type="InterPro" id="IPR011991">
    <property type="entry name" value="ArsR-like_HTH"/>
</dbReference>
<dbReference type="AlphaFoldDB" id="A0A4Q7XHS5"/>
<dbReference type="PROSITE" id="PS50987">
    <property type="entry name" value="HTH_ARSR_2"/>
    <property type="match status" value="1"/>
</dbReference>
<dbReference type="RefSeq" id="WP_130439194.1">
    <property type="nucleotide sequence ID" value="NZ_SHKR01000004.1"/>
</dbReference>
<gene>
    <name evidence="5" type="ORF">EV645_0438</name>
</gene>
<dbReference type="InterPro" id="IPR051081">
    <property type="entry name" value="HTH_MetalResp_TranReg"/>
</dbReference>